<evidence type="ECO:0000256" key="1">
    <source>
        <dbReference type="ARBA" id="ARBA00012282"/>
    </source>
</evidence>
<dbReference type="Gene3D" id="3.30.450.20">
    <property type="entry name" value="PAS domain"/>
    <property type="match status" value="2"/>
</dbReference>
<dbReference type="CDD" id="cd01949">
    <property type="entry name" value="GGDEF"/>
    <property type="match status" value="1"/>
</dbReference>
<keyword evidence="4" id="KW-0472">Membrane</keyword>
<dbReference type="SUPFAM" id="SSF55073">
    <property type="entry name" value="Nucleotide cyclase"/>
    <property type="match status" value="1"/>
</dbReference>
<dbReference type="InterPro" id="IPR001610">
    <property type="entry name" value="PAC"/>
</dbReference>
<feature type="transmembrane region" description="Helical" evidence="4">
    <location>
        <begin position="55"/>
        <end position="78"/>
    </location>
</feature>
<feature type="coiled-coil region" evidence="3">
    <location>
        <begin position="251"/>
        <end position="278"/>
    </location>
</feature>
<dbReference type="Proteomes" id="UP001212189">
    <property type="component" value="Chromosome"/>
</dbReference>
<keyword evidence="3" id="KW-0175">Coiled coil</keyword>
<sequence>MGKKKQLSSLSPSVWWQLDADSVQVIYRNSYAPSLLTVLCSMACVWLLQDSANFALALVWLLVTASLTAARLLAATFFERATAQQQILPIWRYLLLAGACACGAVLSSFAILFIPGEEFTLQLLLLGLLSLVAASTSIAYAVSFLLFVWYVLFGFLPIAWVYLSGDTEVLQSLGMLVLMCLLAITAAVLQVNRLILQTTQQRLKNQELICTLQAAQYKTEALNLELTQEIAGKQIAEQQLLTVQAGLEHSVQERTTELKEALLALEKIQERLELALDASQLALWDWNLATDEIHHTRVKSIFGLEHEQVRGVLSDLRPLLHPDDLPVLRTAMLEHMKQKTESYIVEYRVKHSAGHWVWIEDRGRAVERDATGYVLRMLGTRRDISAQKQHDEELWLASKVFDAGTESIVVMDSQFIILAINKAYSAVTGYSREDVVGYAGLVNQHNAELREQYQLIRAAIKEHGSWQGEALGVRKSGEIYPQWLQAHMVRDDDGKATHIVGFFTDLTERRQTEERLSYLTQYDELTELSNRTLFQQRLQQAVEHARKHDGCMALMHIDLDRFKVLNDSLGVEIADQVLRAISLRLTEQLPAADTVARLGGNEFAVILDDSVSITSLKKLAAAILANIREPITVAGNELIISASLGISVLPDNARTPAALISQANMAMQQAKHLGGDTFQFYNNQLQASTLERLQLEQQLRRAIEEGQLQAYYQPKLTLSDGVVRSAEALVRWNHPQRGLVSPGEFIPLAEETGLIGVISEMMLQQACEQALLWLQQGMPIRVSVNLSVSHVRQGNLVTLVQDVLKKTGLPAYLLELELTESQMLENAESIIATFKQLRELGVHLAIDDFGTGYSSLSYLKRFPANSVKIDQSFIRDVAENHEDAAITRAIIAMAHGLNLLVVAEGVETQAQMDFLHANLCDEVQGYLICRPVAAEQFTEFLLAHTAAATES</sequence>
<dbReference type="InterPro" id="IPR035919">
    <property type="entry name" value="EAL_sf"/>
</dbReference>
<dbReference type="SUPFAM" id="SSF55785">
    <property type="entry name" value="PYP-like sensor domain (PAS domain)"/>
    <property type="match status" value="2"/>
</dbReference>
<dbReference type="PANTHER" id="PTHR44757:SF2">
    <property type="entry name" value="BIOFILM ARCHITECTURE MAINTENANCE PROTEIN MBAA"/>
    <property type="match status" value="1"/>
</dbReference>
<dbReference type="NCBIfam" id="TIGR00254">
    <property type="entry name" value="GGDEF"/>
    <property type="match status" value="1"/>
</dbReference>
<keyword evidence="10" id="KW-1185">Reference proteome</keyword>
<dbReference type="Pfam" id="PF13426">
    <property type="entry name" value="PAS_9"/>
    <property type="match status" value="1"/>
</dbReference>
<dbReference type="SMART" id="SM00052">
    <property type="entry name" value="EAL"/>
    <property type="match status" value="1"/>
</dbReference>
<keyword evidence="4" id="KW-1133">Transmembrane helix</keyword>
<dbReference type="CDD" id="cd01948">
    <property type="entry name" value="EAL"/>
    <property type="match status" value="1"/>
</dbReference>
<dbReference type="InterPro" id="IPR013655">
    <property type="entry name" value="PAS_fold_3"/>
</dbReference>
<dbReference type="Gene3D" id="3.30.70.270">
    <property type="match status" value="1"/>
</dbReference>
<dbReference type="GO" id="GO:0071111">
    <property type="term" value="F:cyclic-guanylate-specific phosphodiesterase activity"/>
    <property type="evidence" value="ECO:0007669"/>
    <property type="project" value="UniProtKB-EC"/>
</dbReference>
<dbReference type="SMART" id="SM00086">
    <property type="entry name" value="PAC"/>
    <property type="match status" value="2"/>
</dbReference>
<evidence type="ECO:0000256" key="3">
    <source>
        <dbReference type="SAM" id="Coils"/>
    </source>
</evidence>
<dbReference type="CDD" id="cd00130">
    <property type="entry name" value="PAS"/>
    <property type="match status" value="2"/>
</dbReference>
<feature type="domain" description="GGDEF" evidence="8">
    <location>
        <begin position="550"/>
        <end position="683"/>
    </location>
</feature>
<proteinExistence type="predicted"/>
<dbReference type="FunFam" id="3.20.20.450:FF:000001">
    <property type="entry name" value="Cyclic di-GMP phosphodiesterase yahA"/>
    <property type="match status" value="1"/>
</dbReference>
<dbReference type="PROSITE" id="PS50883">
    <property type="entry name" value="EAL"/>
    <property type="match status" value="1"/>
</dbReference>
<dbReference type="InterPro" id="IPR029787">
    <property type="entry name" value="Nucleotide_cyclase"/>
</dbReference>
<feature type="transmembrane region" description="Helical" evidence="4">
    <location>
        <begin position="175"/>
        <end position="196"/>
    </location>
</feature>
<feature type="domain" description="PAC" evidence="6">
    <location>
        <begin position="466"/>
        <end position="518"/>
    </location>
</feature>
<dbReference type="InterPro" id="IPR000160">
    <property type="entry name" value="GGDEF_dom"/>
</dbReference>
<feature type="domain" description="PAC" evidence="6">
    <location>
        <begin position="343"/>
        <end position="396"/>
    </location>
</feature>
<evidence type="ECO:0000256" key="2">
    <source>
        <dbReference type="ARBA" id="ARBA00022636"/>
    </source>
</evidence>
<dbReference type="EMBL" id="CP114976">
    <property type="protein sequence ID" value="WBE25551.1"/>
    <property type="molecule type" value="Genomic_DNA"/>
</dbReference>
<dbReference type="InterPro" id="IPR001633">
    <property type="entry name" value="EAL_dom"/>
</dbReference>
<feature type="transmembrane region" description="Helical" evidence="4">
    <location>
        <begin position="147"/>
        <end position="163"/>
    </location>
</feature>
<name>A0AAE9VNS9_9GAMM</name>
<gene>
    <name evidence="9" type="ORF">O6P33_01520</name>
</gene>
<protein>
    <recommendedName>
        <fullName evidence="1">cyclic-guanylate-specific phosphodiesterase</fullName>
        <ecNumber evidence="1">3.1.4.52</ecNumber>
    </recommendedName>
</protein>
<dbReference type="PROSITE" id="PS50112">
    <property type="entry name" value="PAS"/>
    <property type="match status" value="1"/>
</dbReference>
<feature type="domain" description="EAL" evidence="7">
    <location>
        <begin position="692"/>
        <end position="945"/>
    </location>
</feature>
<dbReference type="AlphaFoldDB" id="A0AAE9VNS9"/>
<feature type="transmembrane region" description="Helical" evidence="4">
    <location>
        <begin position="30"/>
        <end position="48"/>
    </location>
</feature>
<dbReference type="InterPro" id="IPR035965">
    <property type="entry name" value="PAS-like_dom_sf"/>
</dbReference>
<keyword evidence="4" id="KW-0812">Transmembrane</keyword>
<feature type="domain" description="PAS" evidence="5">
    <location>
        <begin position="399"/>
        <end position="437"/>
    </location>
</feature>
<evidence type="ECO:0000313" key="10">
    <source>
        <dbReference type="Proteomes" id="UP001212189"/>
    </source>
</evidence>
<dbReference type="PANTHER" id="PTHR44757">
    <property type="entry name" value="DIGUANYLATE CYCLASE DGCP"/>
    <property type="match status" value="1"/>
</dbReference>
<dbReference type="SMART" id="SM00267">
    <property type="entry name" value="GGDEF"/>
    <property type="match status" value="1"/>
</dbReference>
<dbReference type="InterPro" id="IPR052155">
    <property type="entry name" value="Biofilm_reg_signaling"/>
</dbReference>
<evidence type="ECO:0000259" key="7">
    <source>
        <dbReference type="PROSITE" id="PS50883"/>
    </source>
</evidence>
<dbReference type="SMART" id="SM00091">
    <property type="entry name" value="PAS"/>
    <property type="match status" value="2"/>
</dbReference>
<dbReference type="KEGG" id="dce:O6P33_01520"/>
<dbReference type="Pfam" id="PF00563">
    <property type="entry name" value="EAL"/>
    <property type="match status" value="1"/>
</dbReference>
<dbReference type="InterPro" id="IPR043128">
    <property type="entry name" value="Rev_trsase/Diguanyl_cyclase"/>
</dbReference>
<feature type="transmembrane region" description="Helical" evidence="4">
    <location>
        <begin position="121"/>
        <end position="141"/>
    </location>
</feature>
<feature type="transmembrane region" description="Helical" evidence="4">
    <location>
        <begin position="90"/>
        <end position="114"/>
    </location>
</feature>
<dbReference type="RefSeq" id="WP_269818493.1">
    <property type="nucleotide sequence ID" value="NZ_CP114976.1"/>
</dbReference>
<dbReference type="Gene3D" id="3.20.20.450">
    <property type="entry name" value="EAL domain"/>
    <property type="match status" value="1"/>
</dbReference>
<evidence type="ECO:0000256" key="4">
    <source>
        <dbReference type="SAM" id="Phobius"/>
    </source>
</evidence>
<evidence type="ECO:0000313" key="9">
    <source>
        <dbReference type="EMBL" id="WBE25551.1"/>
    </source>
</evidence>
<reference evidence="9 10" key="1">
    <citation type="submission" date="2022-12" db="EMBL/GenBank/DDBJ databases">
        <title>Coexistence and Characterization of a Novel Tigecycline Resistance gene tet(X) variant and blaNDM-1 in a Pseudomonas caeni Isolate of Chicken Origin.</title>
        <authorList>
            <person name="Lu X."/>
            <person name="Zhang L."/>
            <person name="Li R."/>
            <person name="Wang Z."/>
        </authorList>
    </citation>
    <scope>NUCLEOTIDE SEQUENCE [LARGE SCALE GENOMIC DNA]</scope>
    <source>
        <strain evidence="9 10">CE14</strain>
    </source>
</reference>
<dbReference type="InterPro" id="IPR000700">
    <property type="entry name" value="PAS-assoc_C"/>
</dbReference>
<dbReference type="NCBIfam" id="TIGR00229">
    <property type="entry name" value="sensory_box"/>
    <property type="match status" value="2"/>
</dbReference>
<keyword evidence="2" id="KW-0973">c-di-GMP</keyword>
<dbReference type="PROSITE" id="PS50113">
    <property type="entry name" value="PAC"/>
    <property type="match status" value="2"/>
</dbReference>
<dbReference type="Pfam" id="PF00990">
    <property type="entry name" value="GGDEF"/>
    <property type="match status" value="1"/>
</dbReference>
<evidence type="ECO:0000259" key="6">
    <source>
        <dbReference type="PROSITE" id="PS50113"/>
    </source>
</evidence>
<dbReference type="SUPFAM" id="SSF141868">
    <property type="entry name" value="EAL domain-like"/>
    <property type="match status" value="1"/>
</dbReference>
<accession>A0AAE9VNS9</accession>
<organism evidence="9 10">
    <name type="scientific">Denitrificimonas caeni</name>
    <dbReference type="NCBI Taxonomy" id="521720"/>
    <lineage>
        <taxon>Bacteria</taxon>
        <taxon>Pseudomonadati</taxon>
        <taxon>Pseudomonadota</taxon>
        <taxon>Gammaproteobacteria</taxon>
        <taxon>Pseudomonadales</taxon>
        <taxon>Pseudomonadaceae</taxon>
        <taxon>Denitrificimonas</taxon>
    </lineage>
</organism>
<dbReference type="PROSITE" id="PS50887">
    <property type="entry name" value="GGDEF"/>
    <property type="match status" value="1"/>
</dbReference>
<dbReference type="InterPro" id="IPR000014">
    <property type="entry name" value="PAS"/>
</dbReference>
<evidence type="ECO:0000259" key="5">
    <source>
        <dbReference type="PROSITE" id="PS50112"/>
    </source>
</evidence>
<evidence type="ECO:0000259" key="8">
    <source>
        <dbReference type="PROSITE" id="PS50887"/>
    </source>
</evidence>
<dbReference type="EC" id="3.1.4.52" evidence="1"/>
<dbReference type="Pfam" id="PF08447">
    <property type="entry name" value="PAS_3"/>
    <property type="match status" value="1"/>
</dbReference>